<evidence type="ECO:0000256" key="6">
    <source>
        <dbReference type="ARBA" id="ARBA00021221"/>
    </source>
</evidence>
<evidence type="ECO:0000256" key="2">
    <source>
        <dbReference type="ARBA" id="ARBA00004884"/>
    </source>
</evidence>
<evidence type="ECO:0000256" key="3">
    <source>
        <dbReference type="ARBA" id="ARBA00005689"/>
    </source>
</evidence>
<dbReference type="SUPFAM" id="SSF51735">
    <property type="entry name" value="NAD(P)-binding Rossmann-fold domains"/>
    <property type="match status" value="1"/>
</dbReference>
<feature type="binding site" evidence="16">
    <location>
        <position position="130"/>
    </location>
    <ligand>
        <name>NAD(+)</name>
        <dbReference type="ChEBI" id="CHEBI:57540"/>
    </ligand>
</feature>
<dbReference type="FunFam" id="3.40.50.720:FF:000627">
    <property type="entry name" value="Saccharopine dehydrogenase [NAD(+), L-lysine-forming]"/>
    <property type="match status" value="1"/>
</dbReference>
<name>A0A3N4L9S3_9PEZI</name>
<feature type="active site" description="Proton donor" evidence="15">
    <location>
        <position position="96"/>
    </location>
</feature>
<dbReference type="OrthoDB" id="265306at2759"/>
<comment type="catalytic activity">
    <reaction evidence="13 14">
        <text>L-saccharopine + NAD(+) + H2O = L-lysine + 2-oxoglutarate + NADH + H(+)</text>
        <dbReference type="Rhea" id="RHEA:12440"/>
        <dbReference type="ChEBI" id="CHEBI:15377"/>
        <dbReference type="ChEBI" id="CHEBI:15378"/>
        <dbReference type="ChEBI" id="CHEBI:16810"/>
        <dbReference type="ChEBI" id="CHEBI:32551"/>
        <dbReference type="ChEBI" id="CHEBI:57540"/>
        <dbReference type="ChEBI" id="CHEBI:57945"/>
        <dbReference type="ChEBI" id="CHEBI:57951"/>
        <dbReference type="EC" id="1.5.1.7"/>
    </reaction>
</comment>
<keyword evidence="8 14" id="KW-0560">Oxidoreductase</keyword>
<evidence type="ECO:0000259" key="19">
    <source>
        <dbReference type="SMART" id="SM01003"/>
    </source>
</evidence>
<reference evidence="20 21" key="1">
    <citation type="journal article" date="2018" name="Nat. Ecol. Evol.">
        <title>Pezizomycetes genomes reveal the molecular basis of ectomycorrhizal truffle lifestyle.</title>
        <authorList>
            <person name="Murat C."/>
            <person name="Payen T."/>
            <person name="Noel B."/>
            <person name="Kuo A."/>
            <person name="Morin E."/>
            <person name="Chen J."/>
            <person name="Kohler A."/>
            <person name="Krizsan K."/>
            <person name="Balestrini R."/>
            <person name="Da Silva C."/>
            <person name="Montanini B."/>
            <person name="Hainaut M."/>
            <person name="Levati E."/>
            <person name="Barry K.W."/>
            <person name="Belfiori B."/>
            <person name="Cichocki N."/>
            <person name="Clum A."/>
            <person name="Dockter R.B."/>
            <person name="Fauchery L."/>
            <person name="Guy J."/>
            <person name="Iotti M."/>
            <person name="Le Tacon F."/>
            <person name="Lindquist E.A."/>
            <person name="Lipzen A."/>
            <person name="Malagnac F."/>
            <person name="Mello A."/>
            <person name="Molinier V."/>
            <person name="Miyauchi S."/>
            <person name="Poulain J."/>
            <person name="Riccioni C."/>
            <person name="Rubini A."/>
            <person name="Sitrit Y."/>
            <person name="Splivallo R."/>
            <person name="Traeger S."/>
            <person name="Wang M."/>
            <person name="Zifcakova L."/>
            <person name="Wipf D."/>
            <person name="Zambonelli A."/>
            <person name="Paolocci F."/>
            <person name="Nowrousian M."/>
            <person name="Ottonello S."/>
            <person name="Baldrian P."/>
            <person name="Spatafora J.W."/>
            <person name="Henrissat B."/>
            <person name="Nagy L.G."/>
            <person name="Aury J.M."/>
            <person name="Wincker P."/>
            <person name="Grigoriev I.V."/>
            <person name="Bonfante P."/>
            <person name="Martin F.M."/>
        </authorList>
    </citation>
    <scope>NUCLEOTIDE SEQUENCE [LARGE SCALE GENOMIC DNA]</scope>
    <source>
        <strain evidence="20 21">ATCC MYA-4762</strain>
    </source>
</reference>
<dbReference type="STRING" id="1051890.A0A3N4L9S3"/>
<dbReference type="FunCoup" id="A0A3N4L9S3">
    <property type="interactions" value="176"/>
</dbReference>
<evidence type="ECO:0000256" key="10">
    <source>
        <dbReference type="ARBA" id="ARBA00023154"/>
    </source>
</evidence>
<keyword evidence="21" id="KW-1185">Reference proteome</keyword>
<dbReference type="PANTHER" id="PTHR11133:SF23">
    <property type="entry name" value="SACCHAROPINE DEHYDROGENASE [NAD(+), L-LYSINE-FORMING]"/>
    <property type="match status" value="1"/>
</dbReference>
<dbReference type="InterPro" id="IPR007886">
    <property type="entry name" value="AlaDH/PNT_N"/>
</dbReference>
<feature type="binding site" evidence="16">
    <location>
        <begin position="202"/>
        <end position="203"/>
    </location>
    <ligand>
        <name>NAD(+)</name>
        <dbReference type="ChEBI" id="CHEBI:57540"/>
    </ligand>
</feature>
<evidence type="ECO:0000256" key="9">
    <source>
        <dbReference type="ARBA" id="ARBA00023027"/>
    </source>
</evidence>
<feature type="binding site" evidence="16">
    <location>
        <position position="230"/>
    </location>
    <ligand>
        <name>NAD(+)</name>
        <dbReference type="ChEBI" id="CHEBI:57540"/>
    </ligand>
</feature>
<evidence type="ECO:0000256" key="15">
    <source>
        <dbReference type="PIRSR" id="PIRSR018250-1"/>
    </source>
</evidence>
<dbReference type="Proteomes" id="UP000267821">
    <property type="component" value="Unassembled WGS sequence"/>
</dbReference>
<dbReference type="SMART" id="SM01002">
    <property type="entry name" value="AlaDh_PNT_C"/>
    <property type="match status" value="1"/>
</dbReference>
<gene>
    <name evidence="20" type="ORF">L211DRAFT_863660</name>
</gene>
<dbReference type="InterPro" id="IPR051168">
    <property type="entry name" value="AASS"/>
</dbReference>
<dbReference type="InterPro" id="IPR007698">
    <property type="entry name" value="AlaDH/PNT_NAD(H)-bd"/>
</dbReference>
<accession>A0A3N4L9S3</accession>
<proteinExistence type="inferred from homology"/>
<protein>
    <recommendedName>
        <fullName evidence="6 14">Saccharopine dehydrogenase [NAD(+), L-lysine-forming]</fullName>
        <shortName evidence="14">SDH</shortName>
        <ecNumber evidence="5 14">1.5.1.7</ecNumber>
    </recommendedName>
    <alternativeName>
        <fullName evidence="12 14">Lysine--2-oxoglutarate reductase</fullName>
    </alternativeName>
</protein>
<dbReference type="SUPFAM" id="SSF52283">
    <property type="entry name" value="Formate/glycerate dehydrogenase catalytic domain-like"/>
    <property type="match status" value="1"/>
</dbReference>
<evidence type="ECO:0000256" key="16">
    <source>
        <dbReference type="PIRSR" id="PIRSR018250-3"/>
    </source>
</evidence>
<dbReference type="FunFam" id="3.40.50.720:FF:000217">
    <property type="entry name" value="Saccharopine dehydrogenase [NAD(+), L-lysine-forming]"/>
    <property type="match status" value="1"/>
</dbReference>
<evidence type="ECO:0000256" key="13">
    <source>
        <dbReference type="ARBA" id="ARBA00047860"/>
    </source>
</evidence>
<dbReference type="CDD" id="cd12188">
    <property type="entry name" value="SDH"/>
    <property type="match status" value="1"/>
</dbReference>
<dbReference type="Pfam" id="PF01262">
    <property type="entry name" value="AlaDh_PNT_C"/>
    <property type="match status" value="1"/>
</dbReference>
<dbReference type="Gene3D" id="3.40.50.720">
    <property type="entry name" value="NAD(P)-binding Rossmann-like Domain"/>
    <property type="match status" value="1"/>
</dbReference>
<keyword evidence="11" id="KW-1015">Disulfide bond</keyword>
<comment type="similarity">
    <text evidence="3 14">Belongs to the AlaDH/PNT family.</text>
</comment>
<evidence type="ECO:0000259" key="18">
    <source>
        <dbReference type="SMART" id="SM01002"/>
    </source>
</evidence>
<evidence type="ECO:0000256" key="12">
    <source>
        <dbReference type="ARBA" id="ARBA00033228"/>
    </source>
</evidence>
<evidence type="ECO:0000313" key="20">
    <source>
        <dbReference type="EMBL" id="RPB19376.1"/>
    </source>
</evidence>
<evidence type="ECO:0000256" key="17">
    <source>
        <dbReference type="PIRSR" id="PIRSR018250-4"/>
    </source>
</evidence>
<feature type="domain" description="Alanine dehydrogenase/pyridine nucleotide transhydrogenase N-terminal" evidence="19">
    <location>
        <begin position="8"/>
        <end position="142"/>
    </location>
</feature>
<dbReference type="EMBL" id="ML121589">
    <property type="protein sequence ID" value="RPB19376.1"/>
    <property type="molecule type" value="Genomic_DNA"/>
</dbReference>
<dbReference type="GO" id="GO:0019878">
    <property type="term" value="P:lysine biosynthetic process via aminoadipic acid"/>
    <property type="evidence" value="ECO:0007669"/>
    <property type="project" value="UniProtKB-UniPathway"/>
</dbReference>
<dbReference type="SMART" id="SM01003">
    <property type="entry name" value="AlaDh_PNT_N"/>
    <property type="match status" value="1"/>
</dbReference>
<dbReference type="InParanoid" id="A0A3N4L9S3"/>
<feature type="disulfide bond" evidence="17">
    <location>
        <begin position="204"/>
        <end position="248"/>
    </location>
</feature>
<keyword evidence="7 14" id="KW-0028">Amino-acid biosynthesis</keyword>
<evidence type="ECO:0000256" key="7">
    <source>
        <dbReference type="ARBA" id="ARBA00022605"/>
    </source>
</evidence>
<evidence type="ECO:0000256" key="5">
    <source>
        <dbReference type="ARBA" id="ARBA00012847"/>
    </source>
</evidence>
<dbReference type="GO" id="GO:0005737">
    <property type="term" value="C:cytoplasm"/>
    <property type="evidence" value="ECO:0007669"/>
    <property type="project" value="TreeGrafter"/>
</dbReference>
<evidence type="ECO:0000256" key="8">
    <source>
        <dbReference type="ARBA" id="ARBA00023002"/>
    </source>
</evidence>
<feature type="active site" description="Proton acceptor" evidence="15">
    <location>
        <position position="78"/>
    </location>
</feature>
<dbReference type="PANTHER" id="PTHR11133">
    <property type="entry name" value="SACCHAROPINE DEHYDROGENASE"/>
    <property type="match status" value="1"/>
</dbReference>
<evidence type="ECO:0000256" key="1">
    <source>
        <dbReference type="ARBA" id="ARBA00004078"/>
    </source>
</evidence>
<feature type="binding site" evidence="16">
    <location>
        <begin position="317"/>
        <end position="320"/>
    </location>
    <ligand>
        <name>NAD(+)</name>
        <dbReference type="ChEBI" id="CHEBI:57540"/>
    </ligand>
</feature>
<dbReference type="GO" id="GO:0004754">
    <property type="term" value="F:saccharopine dehydrogenase (NAD+, L-lysine-forming) activity"/>
    <property type="evidence" value="ECO:0007669"/>
    <property type="project" value="UniProtKB-EC"/>
</dbReference>
<dbReference type="InterPro" id="IPR036291">
    <property type="entry name" value="NAD(P)-bd_dom_sf"/>
</dbReference>
<evidence type="ECO:0000313" key="21">
    <source>
        <dbReference type="Proteomes" id="UP000267821"/>
    </source>
</evidence>
<feature type="binding site" evidence="16">
    <location>
        <position position="277"/>
    </location>
    <ligand>
        <name>NAD(+)</name>
        <dbReference type="ChEBI" id="CHEBI:57540"/>
    </ligand>
</feature>
<evidence type="ECO:0000256" key="4">
    <source>
        <dbReference type="ARBA" id="ARBA00011245"/>
    </source>
</evidence>
<comment type="subunit">
    <text evidence="4">Monomer.</text>
</comment>
<comment type="function">
    <text evidence="1">Catalyzes the NAD(+)-dependent cleavage of saccharopine to L-lysine and 2-oxoglutarate, the final step in the alpha-aminoadipate (AAA) pathway for lysin biosynthesis.</text>
</comment>
<evidence type="ECO:0000256" key="11">
    <source>
        <dbReference type="ARBA" id="ARBA00023157"/>
    </source>
</evidence>
<feature type="domain" description="Alanine dehydrogenase/pyridine nucleotide transhydrogenase NAD(H)-binding" evidence="18">
    <location>
        <begin position="174"/>
        <end position="308"/>
    </location>
</feature>
<dbReference type="EC" id="1.5.1.7" evidence="5 14"/>
<dbReference type="UniPathway" id="UPA00033">
    <property type="reaction ID" value="UER00034"/>
</dbReference>
<evidence type="ECO:0000256" key="14">
    <source>
        <dbReference type="PIRNR" id="PIRNR018250"/>
    </source>
</evidence>
<keyword evidence="9 14" id="KW-0520">NAD</keyword>
<dbReference type="PIRSF" id="PIRSF018250">
    <property type="entry name" value="Saccharopine_DH_Lys"/>
    <property type="match status" value="1"/>
</dbReference>
<comment type="pathway">
    <text evidence="2 14">Amino-acid biosynthesis; L-lysine biosynthesis via AAA pathway; L-lysine from L-alpha-aminoadipate (fungal route): step 3/3.</text>
</comment>
<feature type="binding site" evidence="16">
    <location>
        <position position="226"/>
    </location>
    <ligand>
        <name>NAD(+)</name>
        <dbReference type="ChEBI" id="CHEBI:57540"/>
    </ligand>
</feature>
<keyword evidence="10 14" id="KW-0457">Lysine biosynthesis</keyword>
<dbReference type="InterPro" id="IPR027281">
    <property type="entry name" value="Lys1"/>
</dbReference>
<dbReference type="AlphaFoldDB" id="A0A3N4L9S3"/>
<dbReference type="Pfam" id="PF05222">
    <property type="entry name" value="AlaDh_PNT_N"/>
    <property type="match status" value="1"/>
</dbReference>
<feature type="binding site" evidence="16">
    <location>
        <position position="250"/>
    </location>
    <ligand>
        <name>NAD(+)</name>
        <dbReference type="ChEBI" id="CHEBI:57540"/>
    </ligand>
</feature>
<sequence>MSSCPVLHLRAETKPLEHRSALTPTTAKFLQDAGYDVRIERSKQRIFDDEEYEALGLPLVPEGSWVDAPTDHIIIGLKELPDEDFPLKHTHITFLHVFKNQGGWERVLGRFPRGGGTLLDLEFLQDERGRRVAAFGYHAGFAGAALGLEVWAHQIVNPGREFGGVEPHPNEKALITHVKSAIAQGTEKLGRQPRVLVIGALGRCGKGAVDLCLKAGLDEQNVLEWDMAETAKGGPFEEIVESDIFINCIYLTHKIPNFVDTQSLASPKRNLSVVVDVSCDTTNPNNPIPIYNVNTTFDKPTVPVEVSGPPPLSVISIDHLPSLLPREASEAFSKDLIPTLLQLKDRHTAKVWTDAEKLFKDKVASIPSQ</sequence>
<organism evidence="20 21">
    <name type="scientific">Terfezia boudieri ATCC MYA-4762</name>
    <dbReference type="NCBI Taxonomy" id="1051890"/>
    <lineage>
        <taxon>Eukaryota</taxon>
        <taxon>Fungi</taxon>
        <taxon>Dikarya</taxon>
        <taxon>Ascomycota</taxon>
        <taxon>Pezizomycotina</taxon>
        <taxon>Pezizomycetes</taxon>
        <taxon>Pezizales</taxon>
        <taxon>Pezizaceae</taxon>
        <taxon>Terfezia</taxon>
    </lineage>
</organism>